<proteinExistence type="predicted"/>
<accession>A0A5J4TQJ2</accession>
<organism evidence="2 3">
    <name type="scientific">Streblomastix strix</name>
    <dbReference type="NCBI Taxonomy" id="222440"/>
    <lineage>
        <taxon>Eukaryota</taxon>
        <taxon>Metamonada</taxon>
        <taxon>Preaxostyla</taxon>
        <taxon>Oxymonadida</taxon>
        <taxon>Streblomastigidae</taxon>
        <taxon>Streblomastix</taxon>
    </lineage>
</organism>
<protein>
    <submittedName>
        <fullName evidence="2">Uncharacterized protein</fullName>
    </submittedName>
</protein>
<dbReference type="Proteomes" id="UP000324800">
    <property type="component" value="Unassembled WGS sequence"/>
</dbReference>
<evidence type="ECO:0000313" key="3">
    <source>
        <dbReference type="Proteomes" id="UP000324800"/>
    </source>
</evidence>
<sequence length="452" mass="50755">MVDISSSMTKLSKMKQMGAMVLVSGISEILSSFGIQLHFFAFADREAIWKLSDTNHHNPQEDLIRLVDALREGGRPGSCPLDAAITSHNEWIDRLNNHAQEIQVAPNHLTIIISDFISAQVLDRDRDWSKENIGRCILTSLYTEINYELLDIKKVPKELYENGLIPKFTPGNSISSFFIDPKELCSGFASPDTSQIPNILKEIVQKIITKTDQKNSIKQKSTSLVICPPFQDKILYWVNLTQVHEIKTKSNETEEKSKNYFFVQIKPTSSFALVALNTSEKAILLQEFKNIETDSKWLQRQASSDNKIPFVGIARDIATTALTHSLVPNRAAGKEPSASSGQLWIPGLRRFIQSGFTYPYLFLKKSRRNQKAYSITFVIDNTQRIFSPLNISHTVSTIASIINSITLIPDGDEIVVDVIAASDGKANLLTQNIQISLLSDWTLIESIRRTIS</sequence>
<reference evidence="2 3" key="1">
    <citation type="submission" date="2019-03" db="EMBL/GenBank/DDBJ databases">
        <title>Single cell metagenomics reveals metabolic interactions within the superorganism composed of flagellate Streblomastix strix and complex community of Bacteroidetes bacteria on its surface.</title>
        <authorList>
            <person name="Treitli S.C."/>
            <person name="Kolisko M."/>
            <person name="Husnik F."/>
            <person name="Keeling P."/>
            <person name="Hampl V."/>
        </authorList>
    </citation>
    <scope>NUCLEOTIDE SEQUENCE [LARGE SCALE GENOMIC DNA]</scope>
    <source>
        <strain evidence="2">ST1C</strain>
    </source>
</reference>
<keyword evidence="1" id="KW-1133">Transmembrane helix</keyword>
<name>A0A5J4TQJ2_9EUKA</name>
<gene>
    <name evidence="2" type="ORF">EZS28_044263</name>
</gene>
<dbReference type="AlphaFoldDB" id="A0A5J4TQJ2"/>
<keyword evidence="1" id="KW-0812">Transmembrane</keyword>
<evidence type="ECO:0000256" key="1">
    <source>
        <dbReference type="SAM" id="Phobius"/>
    </source>
</evidence>
<comment type="caution">
    <text evidence="2">The sequence shown here is derived from an EMBL/GenBank/DDBJ whole genome shotgun (WGS) entry which is preliminary data.</text>
</comment>
<feature type="transmembrane region" description="Helical" evidence="1">
    <location>
        <begin position="21"/>
        <end position="43"/>
    </location>
</feature>
<dbReference type="EMBL" id="SNRW01027258">
    <property type="protein sequence ID" value="KAA6360210.1"/>
    <property type="molecule type" value="Genomic_DNA"/>
</dbReference>
<evidence type="ECO:0000313" key="2">
    <source>
        <dbReference type="EMBL" id="KAA6360210.1"/>
    </source>
</evidence>
<keyword evidence="1" id="KW-0472">Membrane</keyword>